<comment type="caution">
    <text evidence="2">The sequence shown here is derived from an EMBL/GenBank/DDBJ whole genome shotgun (WGS) entry which is preliminary data.</text>
</comment>
<feature type="region of interest" description="Disordered" evidence="1">
    <location>
        <begin position="1"/>
        <end position="20"/>
    </location>
</feature>
<dbReference type="AlphaFoldDB" id="A0A8S4CY36"/>
<sequence length="74" mass="8058">MSAKLNKFETPSSASSDSEVTELALDFSEQVFIDDEEFSSRAPASPTTVPNVRPYRPPSTGMIALDSLPSLHAW</sequence>
<gene>
    <name evidence="2" type="ORF">PLXY2_LOCUS153</name>
</gene>
<evidence type="ECO:0000256" key="1">
    <source>
        <dbReference type="SAM" id="MobiDB-lite"/>
    </source>
</evidence>
<name>A0A8S4CY36_PLUXY</name>
<evidence type="ECO:0000313" key="3">
    <source>
        <dbReference type="Proteomes" id="UP000653454"/>
    </source>
</evidence>
<keyword evidence="3" id="KW-1185">Reference proteome</keyword>
<dbReference type="EMBL" id="CAJHNJ030000001">
    <property type="protein sequence ID" value="CAG9088698.1"/>
    <property type="molecule type" value="Genomic_DNA"/>
</dbReference>
<evidence type="ECO:0000313" key="2">
    <source>
        <dbReference type="EMBL" id="CAG9088698.1"/>
    </source>
</evidence>
<proteinExistence type="predicted"/>
<feature type="region of interest" description="Disordered" evidence="1">
    <location>
        <begin position="38"/>
        <end position="57"/>
    </location>
</feature>
<protein>
    <submittedName>
        <fullName evidence="2">(diamondback moth) hypothetical protein</fullName>
    </submittedName>
</protein>
<dbReference type="Proteomes" id="UP000653454">
    <property type="component" value="Unassembled WGS sequence"/>
</dbReference>
<accession>A0A8S4CY36</accession>
<reference evidence="2" key="1">
    <citation type="submission" date="2020-11" db="EMBL/GenBank/DDBJ databases">
        <authorList>
            <person name="Whiteford S."/>
        </authorList>
    </citation>
    <scope>NUCLEOTIDE SEQUENCE</scope>
</reference>
<feature type="compositionally biased region" description="Polar residues" evidence="1">
    <location>
        <begin position="9"/>
        <end position="18"/>
    </location>
</feature>
<organism evidence="2 3">
    <name type="scientific">Plutella xylostella</name>
    <name type="common">Diamondback moth</name>
    <name type="synonym">Plutella maculipennis</name>
    <dbReference type="NCBI Taxonomy" id="51655"/>
    <lineage>
        <taxon>Eukaryota</taxon>
        <taxon>Metazoa</taxon>
        <taxon>Ecdysozoa</taxon>
        <taxon>Arthropoda</taxon>
        <taxon>Hexapoda</taxon>
        <taxon>Insecta</taxon>
        <taxon>Pterygota</taxon>
        <taxon>Neoptera</taxon>
        <taxon>Endopterygota</taxon>
        <taxon>Lepidoptera</taxon>
        <taxon>Glossata</taxon>
        <taxon>Ditrysia</taxon>
        <taxon>Yponomeutoidea</taxon>
        <taxon>Plutellidae</taxon>
        <taxon>Plutella</taxon>
    </lineage>
</organism>